<dbReference type="PANTHER" id="PTHR21327:SF38">
    <property type="entry name" value="3,4-DIHYDROXY-2-BUTANONE 4-PHOSPHATE SYNTHASE"/>
    <property type="match status" value="1"/>
</dbReference>
<feature type="binding site" evidence="12">
    <location>
        <position position="53"/>
    </location>
    <ligand>
        <name>D-ribulose 5-phosphate</name>
        <dbReference type="ChEBI" id="CHEBI:58121"/>
    </ligand>
</feature>
<evidence type="ECO:0000256" key="8">
    <source>
        <dbReference type="ARBA" id="ARBA00022842"/>
    </source>
</evidence>
<reference evidence="14 15" key="1">
    <citation type="submission" date="2018-03" db="EMBL/GenBank/DDBJ databases">
        <title>A parallel universe: an anciently diverged bacterial symbiosis in a Hawaiian planthopper (Hemiptera: Cixiidae) reveals rearranged nutritional responsibilities.</title>
        <authorList>
            <person name="Bennett G."/>
            <person name="Mao M."/>
        </authorList>
    </citation>
    <scope>NUCLEOTIDE SEQUENCE [LARGE SCALE GENOMIC DNA]</scope>
    <source>
        <strain evidence="14 15">OLIH</strain>
    </source>
</reference>
<evidence type="ECO:0000256" key="6">
    <source>
        <dbReference type="ARBA" id="ARBA00022619"/>
    </source>
</evidence>
<evidence type="ECO:0000313" key="14">
    <source>
        <dbReference type="EMBL" id="AXN02205.1"/>
    </source>
</evidence>
<feature type="binding site" evidence="12">
    <location>
        <position position="164"/>
    </location>
    <ligand>
        <name>Mg(2+)</name>
        <dbReference type="ChEBI" id="CHEBI:18420"/>
        <label>2</label>
    </ligand>
</feature>
<dbReference type="KEGG" id="ppet:C9I82_238"/>
<dbReference type="EC" id="4.1.99.12" evidence="4 12"/>
<dbReference type="UniPathway" id="UPA00275">
    <property type="reaction ID" value="UER00399"/>
</dbReference>
<gene>
    <name evidence="12" type="primary">ribB</name>
    <name evidence="14" type="ORF">C9I82_238</name>
</gene>
<dbReference type="GO" id="GO:0000287">
    <property type="term" value="F:magnesium ion binding"/>
    <property type="evidence" value="ECO:0007669"/>
    <property type="project" value="UniProtKB-UniRule"/>
</dbReference>
<evidence type="ECO:0000256" key="5">
    <source>
        <dbReference type="ARBA" id="ARBA00018836"/>
    </source>
</evidence>
<keyword evidence="15" id="KW-1185">Reference proteome</keyword>
<dbReference type="Gene3D" id="3.90.870.10">
    <property type="entry name" value="DHBP synthase"/>
    <property type="match status" value="1"/>
</dbReference>
<dbReference type="NCBIfam" id="TIGR00506">
    <property type="entry name" value="ribB"/>
    <property type="match status" value="1"/>
</dbReference>
<evidence type="ECO:0000256" key="9">
    <source>
        <dbReference type="ARBA" id="ARBA00023211"/>
    </source>
</evidence>
<evidence type="ECO:0000256" key="11">
    <source>
        <dbReference type="ARBA" id="ARBA00060730"/>
    </source>
</evidence>
<feature type="binding site" evidence="12">
    <location>
        <begin position="161"/>
        <end position="165"/>
    </location>
    <ligand>
        <name>D-ribulose 5-phosphate</name>
        <dbReference type="ChEBI" id="CHEBI:58121"/>
    </ligand>
</feature>
<feature type="binding site" evidence="12">
    <location>
        <position position="49"/>
    </location>
    <ligand>
        <name>Mg(2+)</name>
        <dbReference type="ChEBI" id="CHEBI:18420"/>
        <label>1</label>
    </ligand>
</feature>
<keyword evidence="10 12" id="KW-0456">Lyase</keyword>
<evidence type="ECO:0000256" key="3">
    <source>
        <dbReference type="ARBA" id="ARBA00011738"/>
    </source>
</evidence>
<comment type="subunit">
    <text evidence="3 12 13">Homodimer.</text>
</comment>
<evidence type="ECO:0000256" key="7">
    <source>
        <dbReference type="ARBA" id="ARBA00022723"/>
    </source>
</evidence>
<keyword evidence="6 12" id="KW-0686">Riboflavin biosynthesis</keyword>
<feature type="site" description="Essential for catalytic activity" evidence="12">
    <location>
        <position position="147"/>
    </location>
</feature>
<evidence type="ECO:0000256" key="4">
    <source>
        <dbReference type="ARBA" id="ARBA00012153"/>
    </source>
</evidence>
<dbReference type="InterPro" id="IPR017945">
    <property type="entry name" value="DHBP_synth_RibB-like_a/b_dom"/>
</dbReference>
<dbReference type="GO" id="GO:0030145">
    <property type="term" value="F:manganese ion binding"/>
    <property type="evidence" value="ECO:0007669"/>
    <property type="project" value="UniProtKB-UniRule"/>
</dbReference>
<comment type="pathway">
    <text evidence="2 12 13">Cofactor biosynthesis; riboflavin biosynthesis; 2-hydroxy-3-oxobutyl phosphate from D-ribulose 5-phosphate: step 1/1.</text>
</comment>
<dbReference type="InterPro" id="IPR000422">
    <property type="entry name" value="DHBP_synthase_RibB"/>
</dbReference>
<keyword evidence="8 12" id="KW-0460">Magnesium</keyword>
<feature type="site" description="Essential for catalytic activity" evidence="12">
    <location>
        <position position="185"/>
    </location>
</feature>
<sequence>MLSFIMVNFIMSSKKFIYYFKDFIYRVERAVDSLCNGNGVILLDNKDRENEGDIIFSAEKMNIEQMALTIRHGSGIVCLCLTEERRYQLDLPMMVKDNTSIYGTSFTVTIEAAHGVSTGVSAKDRLTTIRAAIADNAQPSDLHRPGHVFPLVSSIEGLYSRKGHTEASIALVKLANLKPFSVLCELINDDGSMSKLPELIILSDKYSMPLLTIDDLYLYYNFHDISFV</sequence>
<dbReference type="FunFam" id="3.90.870.10:FF:000002">
    <property type="entry name" value="3,4-dihydroxy-2-butanone 4-phosphate synthase"/>
    <property type="match status" value="1"/>
</dbReference>
<dbReference type="AlphaFoldDB" id="A0A346DZQ0"/>
<evidence type="ECO:0000256" key="2">
    <source>
        <dbReference type="ARBA" id="ARBA00004904"/>
    </source>
</evidence>
<evidence type="ECO:0000313" key="15">
    <source>
        <dbReference type="Proteomes" id="UP000256856"/>
    </source>
</evidence>
<evidence type="ECO:0000256" key="13">
    <source>
        <dbReference type="RuleBase" id="RU003843"/>
    </source>
</evidence>
<name>A0A346DZQ0_9ENTR</name>
<dbReference type="GO" id="GO:0005829">
    <property type="term" value="C:cytosol"/>
    <property type="evidence" value="ECO:0007669"/>
    <property type="project" value="TreeGrafter"/>
</dbReference>
<accession>A0A346DZQ0</accession>
<dbReference type="HAMAP" id="MF_00180">
    <property type="entry name" value="RibB"/>
    <property type="match status" value="1"/>
</dbReference>
<evidence type="ECO:0000256" key="12">
    <source>
        <dbReference type="HAMAP-Rule" id="MF_00180"/>
    </source>
</evidence>
<dbReference type="Pfam" id="PF00926">
    <property type="entry name" value="DHBP_synthase"/>
    <property type="match status" value="1"/>
</dbReference>
<comment type="cofactor">
    <cofactor evidence="12 13">
        <name>Mg(2+)</name>
        <dbReference type="ChEBI" id="CHEBI:18420"/>
    </cofactor>
    <cofactor evidence="12 13">
        <name>Mn(2+)</name>
        <dbReference type="ChEBI" id="CHEBI:29035"/>
    </cofactor>
    <text evidence="12 13">Binds 2 divalent metal cations per subunit. Magnesium or manganese.</text>
</comment>
<keyword evidence="7 12" id="KW-0479">Metal-binding</keyword>
<proteinExistence type="inferred from homology"/>
<dbReference type="PANTHER" id="PTHR21327">
    <property type="entry name" value="GTP CYCLOHYDROLASE II-RELATED"/>
    <property type="match status" value="1"/>
</dbReference>
<dbReference type="GO" id="GO:0008686">
    <property type="term" value="F:3,4-dihydroxy-2-butanone-4-phosphate synthase activity"/>
    <property type="evidence" value="ECO:0007669"/>
    <property type="project" value="UniProtKB-UniRule"/>
</dbReference>
<evidence type="ECO:0000256" key="10">
    <source>
        <dbReference type="ARBA" id="ARBA00023239"/>
    </source>
</evidence>
<comment type="similarity">
    <text evidence="11 12 13">Belongs to the DHBP synthase family.</text>
</comment>
<organism evidence="14 15">
    <name type="scientific">Candidatus Purcelliella pentastirinorum</name>
    <dbReference type="NCBI Taxonomy" id="472834"/>
    <lineage>
        <taxon>Bacteria</taxon>
        <taxon>Pseudomonadati</taxon>
        <taxon>Pseudomonadota</taxon>
        <taxon>Gammaproteobacteria</taxon>
        <taxon>Enterobacterales</taxon>
        <taxon>Enterobacteriaceae</taxon>
        <taxon>Candidatus Purcelliella</taxon>
    </lineage>
</organism>
<feature type="binding site" evidence="12">
    <location>
        <begin position="48"/>
        <end position="49"/>
    </location>
    <ligand>
        <name>D-ribulose 5-phosphate</name>
        <dbReference type="ChEBI" id="CHEBI:58121"/>
    </ligand>
</feature>
<dbReference type="SUPFAM" id="SSF55821">
    <property type="entry name" value="YrdC/RibB"/>
    <property type="match status" value="1"/>
</dbReference>
<dbReference type="EMBL" id="CP028374">
    <property type="protein sequence ID" value="AXN02205.1"/>
    <property type="molecule type" value="Genomic_DNA"/>
</dbReference>
<dbReference type="Proteomes" id="UP000256856">
    <property type="component" value="Chromosome"/>
</dbReference>
<dbReference type="GO" id="GO:0009231">
    <property type="term" value="P:riboflavin biosynthetic process"/>
    <property type="evidence" value="ECO:0007669"/>
    <property type="project" value="UniProtKB-UniRule"/>
</dbReference>
<feature type="binding site" evidence="12">
    <location>
        <position position="49"/>
    </location>
    <ligand>
        <name>Mg(2+)</name>
        <dbReference type="ChEBI" id="CHEBI:18420"/>
        <label>2</label>
    </ligand>
</feature>
<evidence type="ECO:0000256" key="1">
    <source>
        <dbReference type="ARBA" id="ARBA00002284"/>
    </source>
</evidence>
<comment type="catalytic activity">
    <reaction evidence="12 13">
        <text>D-ribulose 5-phosphate = (2S)-2-hydroxy-3-oxobutyl phosphate + formate + H(+)</text>
        <dbReference type="Rhea" id="RHEA:18457"/>
        <dbReference type="ChEBI" id="CHEBI:15378"/>
        <dbReference type="ChEBI" id="CHEBI:15740"/>
        <dbReference type="ChEBI" id="CHEBI:58121"/>
        <dbReference type="ChEBI" id="CHEBI:58830"/>
        <dbReference type="EC" id="4.1.99.12"/>
    </reaction>
</comment>
<keyword evidence="9 12" id="KW-0464">Manganese</keyword>
<comment type="function">
    <text evidence="1 12 13">Catalyzes the conversion of D-ribulose 5-phosphate to formate and 3,4-dihydroxy-2-butanone 4-phosphate.</text>
</comment>
<protein>
    <recommendedName>
        <fullName evidence="5 12">3,4-dihydroxy-2-butanone 4-phosphate synthase</fullName>
        <shortName evidence="12 13">DHBP synthase</shortName>
        <ecNumber evidence="4 12">4.1.99.12</ecNumber>
    </recommendedName>
</protein>